<name>A0A7X6IAM2_9BACT</name>
<protein>
    <recommendedName>
        <fullName evidence="2">Alginate export domain-containing protein</fullName>
    </recommendedName>
</protein>
<organism evidence="3 4">
    <name type="scientific">Candidatus Manganitrophus noduliformans</name>
    <dbReference type="NCBI Taxonomy" id="2606439"/>
    <lineage>
        <taxon>Bacteria</taxon>
        <taxon>Pseudomonadati</taxon>
        <taxon>Nitrospirota</taxon>
        <taxon>Nitrospiria</taxon>
        <taxon>Candidatus Troglogloeales</taxon>
        <taxon>Candidatus Manganitrophaceae</taxon>
        <taxon>Candidatus Manganitrophus</taxon>
    </lineage>
</organism>
<accession>A0A7X6IAM2</accession>
<feature type="domain" description="Alginate export" evidence="2">
    <location>
        <begin position="73"/>
        <end position="448"/>
    </location>
</feature>
<proteinExistence type="predicted"/>
<reference evidence="3 4" key="1">
    <citation type="journal article" date="2020" name="Nature">
        <title>Bacterial chemolithoautotrophy via manganese oxidation.</title>
        <authorList>
            <person name="Yu H."/>
            <person name="Leadbetter J.R."/>
        </authorList>
    </citation>
    <scope>NUCLEOTIDE SEQUENCE [LARGE SCALE GENOMIC DNA]</scope>
    <source>
        <strain evidence="3 4">Mn-1</strain>
    </source>
</reference>
<evidence type="ECO:0000256" key="1">
    <source>
        <dbReference type="SAM" id="MobiDB-lite"/>
    </source>
</evidence>
<comment type="caution">
    <text evidence="3">The sequence shown here is derived from an EMBL/GenBank/DDBJ whole genome shotgun (WGS) entry which is preliminary data.</text>
</comment>
<dbReference type="Proteomes" id="UP000534783">
    <property type="component" value="Unassembled WGS sequence"/>
</dbReference>
<feature type="region of interest" description="Disordered" evidence="1">
    <location>
        <begin position="36"/>
        <end position="55"/>
    </location>
</feature>
<keyword evidence="4" id="KW-1185">Reference proteome</keyword>
<evidence type="ECO:0000313" key="4">
    <source>
        <dbReference type="Proteomes" id="UP000534783"/>
    </source>
</evidence>
<evidence type="ECO:0000313" key="3">
    <source>
        <dbReference type="EMBL" id="NKE70871.1"/>
    </source>
</evidence>
<sequence length="453" mass="51518">MSAPPFREEFLILIRILLVLIVLLIDRSTLLALENGQEVSKEGRPAPNGKNEVPPVIDPDASPALSFEITPRLSVGAKIEINFLRRINRDLDRAEEDDRIDTEASLDLAAQLILTKDILFFVDLDFSDERLFRDGEGQAERETKGQFDRLYLLWERFFSPSLDLQVGRQRFNDAREWLYDEELDAVRLFYTQAPFDLELSASTNLLDPEGPEEKIRNYVLYGTYQFGRKEKISVYVVAQRDPTDEERNPNFVGLLWRGKAIEDQKYWLEIASLSGREDSTRLSGYAFDFAWTSEFDLPLEPSVTIGYAFGSGDPEPEDGVDRNFRQTGLQDNEAKFNGVRKFKYYGELFDPELSNMRIRTLGFGIIPFEKFSFDVVFHSYSLVYSGVELRDTGIREDPSGTSKNLGKEVDLIVGFKMTPEMLLEVSTAAFVPGKAFPGAGNAYSGEVTIRVSF</sequence>
<dbReference type="InterPro" id="IPR025388">
    <property type="entry name" value="Alginate_export_dom"/>
</dbReference>
<dbReference type="Gene3D" id="2.40.160.100">
    <property type="match status" value="1"/>
</dbReference>
<dbReference type="InterPro" id="IPR053728">
    <property type="entry name" value="Alginate_Permeability_Chnl"/>
</dbReference>
<gene>
    <name evidence="3" type="ORF">MNODULE_08980</name>
</gene>
<dbReference type="AlphaFoldDB" id="A0A7X6IAM2"/>
<evidence type="ECO:0000259" key="2">
    <source>
        <dbReference type="Pfam" id="PF13372"/>
    </source>
</evidence>
<dbReference type="Pfam" id="PF13372">
    <property type="entry name" value="Alginate_exp"/>
    <property type="match status" value="1"/>
</dbReference>
<dbReference type="EMBL" id="VTOW01000001">
    <property type="protein sequence ID" value="NKE70871.1"/>
    <property type="molecule type" value="Genomic_DNA"/>
</dbReference>